<reference evidence="2" key="1">
    <citation type="submission" date="2023-03" db="EMBL/GenBank/DDBJ databases">
        <title>Massive genome expansion in bonnet fungi (Mycena s.s.) driven by repeated elements and novel gene families across ecological guilds.</title>
        <authorList>
            <consortium name="Lawrence Berkeley National Laboratory"/>
            <person name="Harder C.B."/>
            <person name="Miyauchi S."/>
            <person name="Viragh M."/>
            <person name="Kuo A."/>
            <person name="Thoen E."/>
            <person name="Andreopoulos B."/>
            <person name="Lu D."/>
            <person name="Skrede I."/>
            <person name="Drula E."/>
            <person name="Henrissat B."/>
            <person name="Morin E."/>
            <person name="Kohler A."/>
            <person name="Barry K."/>
            <person name="LaButti K."/>
            <person name="Morin E."/>
            <person name="Salamov A."/>
            <person name="Lipzen A."/>
            <person name="Mereny Z."/>
            <person name="Hegedus B."/>
            <person name="Baldrian P."/>
            <person name="Stursova M."/>
            <person name="Weitz H."/>
            <person name="Taylor A."/>
            <person name="Grigoriev I.V."/>
            <person name="Nagy L.G."/>
            <person name="Martin F."/>
            <person name="Kauserud H."/>
        </authorList>
    </citation>
    <scope>NUCLEOTIDE SEQUENCE</scope>
    <source>
        <strain evidence="2">CBHHK002</strain>
    </source>
</reference>
<feature type="domain" description="N-acetyltransferase" evidence="1">
    <location>
        <begin position="22"/>
        <end position="176"/>
    </location>
</feature>
<name>A0AAD7AHN9_9AGAR</name>
<evidence type="ECO:0000259" key="1">
    <source>
        <dbReference type="PROSITE" id="PS51186"/>
    </source>
</evidence>
<comment type="caution">
    <text evidence="2">The sequence shown here is derived from an EMBL/GenBank/DDBJ whole genome shotgun (WGS) entry which is preliminary data.</text>
</comment>
<dbReference type="Gene3D" id="3.40.630.30">
    <property type="match status" value="1"/>
</dbReference>
<dbReference type="Pfam" id="PF00583">
    <property type="entry name" value="Acetyltransf_1"/>
    <property type="match status" value="1"/>
</dbReference>
<dbReference type="PANTHER" id="PTHR43305">
    <property type="entry name" value="FAMILY N-ACETYLTRANSFERASE, PUTATIVE (AFU_ORTHOLOGUE AFUA_2G01380)-RELATED"/>
    <property type="match status" value="1"/>
</dbReference>
<protein>
    <submittedName>
        <fullName evidence="2">Acyl-CoA N-acyltransferase</fullName>
    </submittedName>
</protein>
<dbReference type="EMBL" id="JARIHO010000006">
    <property type="protein sequence ID" value="KAJ7359138.1"/>
    <property type="molecule type" value="Genomic_DNA"/>
</dbReference>
<dbReference type="InterPro" id="IPR016181">
    <property type="entry name" value="Acyl_CoA_acyltransferase"/>
</dbReference>
<dbReference type="InterPro" id="IPR052777">
    <property type="entry name" value="Acetyltransferase_Enz"/>
</dbReference>
<dbReference type="CDD" id="cd04301">
    <property type="entry name" value="NAT_SF"/>
    <property type="match status" value="1"/>
</dbReference>
<keyword evidence="3" id="KW-1185">Reference proteome</keyword>
<gene>
    <name evidence="2" type="ORF">DFH08DRAFT_1074699</name>
</gene>
<proteinExistence type="predicted"/>
<accession>A0AAD7AHN9</accession>
<evidence type="ECO:0000313" key="2">
    <source>
        <dbReference type="EMBL" id="KAJ7359138.1"/>
    </source>
</evidence>
<dbReference type="InterPro" id="IPR000182">
    <property type="entry name" value="GNAT_dom"/>
</dbReference>
<dbReference type="SUPFAM" id="SSF55729">
    <property type="entry name" value="Acyl-CoA N-acyltransferases (Nat)"/>
    <property type="match status" value="1"/>
</dbReference>
<dbReference type="AlphaFoldDB" id="A0AAD7AHN9"/>
<organism evidence="2 3">
    <name type="scientific">Mycena albidolilacea</name>
    <dbReference type="NCBI Taxonomy" id="1033008"/>
    <lineage>
        <taxon>Eukaryota</taxon>
        <taxon>Fungi</taxon>
        <taxon>Dikarya</taxon>
        <taxon>Basidiomycota</taxon>
        <taxon>Agaricomycotina</taxon>
        <taxon>Agaricomycetes</taxon>
        <taxon>Agaricomycetidae</taxon>
        <taxon>Agaricales</taxon>
        <taxon>Marasmiineae</taxon>
        <taxon>Mycenaceae</taxon>
        <taxon>Mycena</taxon>
    </lineage>
</organism>
<dbReference type="PROSITE" id="PS51186">
    <property type="entry name" value="GNAT"/>
    <property type="match status" value="1"/>
</dbReference>
<sequence>MSAATHPNFHLVPAYTSEVHLSTVRSLFTAYTTWLDLDLTFQNYAAELAALPGAYAPPSGALLLALDTDSSTPLSVIALRHFTYDNPTGDGSASNRRCELKRLYTVPEARGRGVARALVREALEIARGAGYQVALLDTLEKMKAARGLYASEGFVERGKYYETPLEDTVFMEKRLDIEG</sequence>
<evidence type="ECO:0000313" key="3">
    <source>
        <dbReference type="Proteomes" id="UP001218218"/>
    </source>
</evidence>
<dbReference type="PANTHER" id="PTHR43305:SF1">
    <property type="entry name" value="FAMILY N-ACETYLTRANSFERASE, PUTATIVE (AFU_ORTHOLOGUE AFUA_2G01380)-RELATED"/>
    <property type="match status" value="1"/>
</dbReference>
<dbReference type="Proteomes" id="UP001218218">
    <property type="component" value="Unassembled WGS sequence"/>
</dbReference>
<dbReference type="GO" id="GO:0016747">
    <property type="term" value="F:acyltransferase activity, transferring groups other than amino-acyl groups"/>
    <property type="evidence" value="ECO:0007669"/>
    <property type="project" value="InterPro"/>
</dbReference>